<feature type="domain" description="PKD" evidence="1">
    <location>
        <begin position="288"/>
        <end position="318"/>
    </location>
</feature>
<dbReference type="Gene3D" id="2.60.40.10">
    <property type="entry name" value="Immunoglobulins"/>
    <property type="match status" value="1"/>
</dbReference>
<dbReference type="Pfam" id="PF18911">
    <property type="entry name" value="PKD_4"/>
    <property type="match status" value="1"/>
</dbReference>
<dbReference type="SUPFAM" id="SSF49299">
    <property type="entry name" value="PKD domain"/>
    <property type="match status" value="1"/>
</dbReference>
<dbReference type="EMBL" id="BAAAFH010000011">
    <property type="protein sequence ID" value="GAA0875494.1"/>
    <property type="molecule type" value="Genomic_DNA"/>
</dbReference>
<protein>
    <recommendedName>
        <fullName evidence="1">PKD domain-containing protein</fullName>
    </recommendedName>
</protein>
<dbReference type="InterPro" id="IPR013783">
    <property type="entry name" value="Ig-like_fold"/>
</dbReference>
<dbReference type="InterPro" id="IPR035986">
    <property type="entry name" value="PKD_dom_sf"/>
</dbReference>
<evidence type="ECO:0000313" key="3">
    <source>
        <dbReference type="Proteomes" id="UP001501126"/>
    </source>
</evidence>
<keyword evidence="3" id="KW-1185">Reference proteome</keyword>
<accession>A0ABP3Y1P5</accession>
<dbReference type="InterPro" id="IPR022409">
    <property type="entry name" value="PKD/Chitinase_dom"/>
</dbReference>
<name>A0ABP3Y1P5_9FLAO</name>
<dbReference type="SMART" id="SM00089">
    <property type="entry name" value="PKD"/>
    <property type="match status" value="1"/>
</dbReference>
<dbReference type="InterPro" id="IPR036514">
    <property type="entry name" value="SGNH_hydro_sf"/>
</dbReference>
<sequence>MKHIFTGLILTIAAASVIGQTTKKVLFIGNSYISTNNLPGIISSMAVADGNSLSFDSNTPGGSTLSQHAVSTTTLNKIDANAWDFVVLQEQSQRPSFPDGQVQVDVYPYAEILVDSIYSNNSCSVPLFYATWGRQNGDQQWEGINTFEKMNTRLFNAYTYMTDQANGMLSPVGIGFAHVKQDENAVVNFNDLYVADGSHPSMKGSYLAACVFNNLIFNTFSSGNGFSPTGLTSNEVSYLQQVADHVVYTNDSVRVDFRPLSENTFTVNTTGAEITCSPSIVNGAFESWDFGDGQQSTQQNATHIYSTTGTYEISMTTSTVCYSDTVKEQVVITTLGTTEYDQSIFTVYPNPSKDGSISVELPVDENYSVYSVGGKEVYKGRAGKLELPEGVYFMYFRNEIRKVIVL</sequence>
<dbReference type="InterPro" id="IPR000601">
    <property type="entry name" value="PKD_dom"/>
</dbReference>
<proteinExistence type="predicted"/>
<evidence type="ECO:0000259" key="1">
    <source>
        <dbReference type="PROSITE" id="PS50093"/>
    </source>
</evidence>
<dbReference type="Proteomes" id="UP001501126">
    <property type="component" value="Unassembled WGS sequence"/>
</dbReference>
<gene>
    <name evidence="2" type="ORF">GCM10009118_19030</name>
</gene>
<comment type="caution">
    <text evidence="2">The sequence shown here is derived from an EMBL/GenBank/DDBJ whole genome shotgun (WGS) entry which is preliminary data.</text>
</comment>
<dbReference type="RefSeq" id="WP_343787043.1">
    <property type="nucleotide sequence ID" value="NZ_BAAAFH010000011.1"/>
</dbReference>
<organism evidence="2 3">
    <name type="scientific">Wandonia haliotis</name>
    <dbReference type="NCBI Taxonomy" id="574963"/>
    <lineage>
        <taxon>Bacteria</taxon>
        <taxon>Pseudomonadati</taxon>
        <taxon>Bacteroidota</taxon>
        <taxon>Flavobacteriia</taxon>
        <taxon>Flavobacteriales</taxon>
        <taxon>Crocinitomicaceae</taxon>
        <taxon>Wandonia</taxon>
    </lineage>
</organism>
<dbReference type="CDD" id="cd00146">
    <property type="entry name" value="PKD"/>
    <property type="match status" value="1"/>
</dbReference>
<evidence type="ECO:0000313" key="2">
    <source>
        <dbReference type="EMBL" id="GAA0875494.1"/>
    </source>
</evidence>
<dbReference type="PROSITE" id="PS50093">
    <property type="entry name" value="PKD"/>
    <property type="match status" value="1"/>
</dbReference>
<dbReference type="Gene3D" id="3.40.50.1110">
    <property type="entry name" value="SGNH hydrolase"/>
    <property type="match status" value="1"/>
</dbReference>
<reference evidence="3" key="1">
    <citation type="journal article" date="2019" name="Int. J. Syst. Evol. Microbiol.">
        <title>The Global Catalogue of Microorganisms (GCM) 10K type strain sequencing project: providing services to taxonomists for standard genome sequencing and annotation.</title>
        <authorList>
            <consortium name="The Broad Institute Genomics Platform"/>
            <consortium name="The Broad Institute Genome Sequencing Center for Infectious Disease"/>
            <person name="Wu L."/>
            <person name="Ma J."/>
        </authorList>
    </citation>
    <scope>NUCLEOTIDE SEQUENCE [LARGE SCALE GENOMIC DNA]</scope>
    <source>
        <strain evidence="3">JCM 16083</strain>
    </source>
</reference>